<evidence type="ECO:0000313" key="2">
    <source>
        <dbReference type="EMBL" id="KAF6146433.1"/>
    </source>
</evidence>
<evidence type="ECO:0000313" key="3">
    <source>
        <dbReference type="Proteomes" id="UP000541444"/>
    </source>
</evidence>
<comment type="caution">
    <text evidence="2">The sequence shown here is derived from an EMBL/GenBank/DDBJ whole genome shotgun (WGS) entry which is preliminary data.</text>
</comment>
<dbReference type="PANTHER" id="PTHR11926:SF1412">
    <property type="entry name" value="UDP-GLYCOSYLTRANSFERASE 83A1-LIKE"/>
    <property type="match status" value="1"/>
</dbReference>
<gene>
    <name evidence="2" type="ORF">GIB67_037733</name>
</gene>
<accession>A0A7J7LUV3</accession>
<dbReference type="Gene3D" id="3.40.50.2000">
    <property type="entry name" value="Glycogen Phosphorylase B"/>
    <property type="match status" value="1"/>
</dbReference>
<comment type="similarity">
    <text evidence="1">Belongs to the UDP-glycosyltransferase family.</text>
</comment>
<dbReference type="AlphaFoldDB" id="A0A7J7LUV3"/>
<proteinExistence type="inferred from homology"/>
<dbReference type="EMBL" id="JACGCM010001976">
    <property type="protein sequence ID" value="KAF6146433.1"/>
    <property type="molecule type" value="Genomic_DNA"/>
</dbReference>
<dbReference type="PANTHER" id="PTHR11926">
    <property type="entry name" value="GLUCOSYL/GLUCURONOSYL TRANSFERASES"/>
    <property type="match status" value="1"/>
</dbReference>
<dbReference type="GO" id="GO:0080044">
    <property type="term" value="F:quercetin 7-O-glucosyltransferase activity"/>
    <property type="evidence" value="ECO:0007669"/>
    <property type="project" value="TreeGrafter"/>
</dbReference>
<protein>
    <submittedName>
        <fullName evidence="2">Uncharacterized protein</fullName>
    </submittedName>
</protein>
<reference evidence="2 3" key="1">
    <citation type="journal article" date="2020" name="IScience">
        <title>Genome Sequencing of the Endangered Kingdonia uniflora (Circaeasteraceae, Ranunculales) Reveals Potential Mechanisms of Evolutionary Specialization.</title>
        <authorList>
            <person name="Sun Y."/>
            <person name="Deng T."/>
            <person name="Zhang A."/>
            <person name="Moore M.J."/>
            <person name="Landis J.B."/>
            <person name="Lin N."/>
            <person name="Zhang H."/>
            <person name="Zhang X."/>
            <person name="Huang J."/>
            <person name="Zhang X."/>
            <person name="Sun H."/>
            <person name="Wang H."/>
        </authorList>
    </citation>
    <scope>NUCLEOTIDE SEQUENCE [LARGE SCALE GENOMIC DNA]</scope>
    <source>
        <strain evidence="2">TB1705</strain>
        <tissue evidence="2">Leaf</tissue>
    </source>
</reference>
<dbReference type="SUPFAM" id="SSF53756">
    <property type="entry name" value="UDP-Glycosyltransferase/glycogen phosphorylase"/>
    <property type="match status" value="1"/>
</dbReference>
<dbReference type="GO" id="GO:0080043">
    <property type="term" value="F:quercetin 3-O-glucosyltransferase activity"/>
    <property type="evidence" value="ECO:0007669"/>
    <property type="project" value="TreeGrafter"/>
</dbReference>
<evidence type="ECO:0000256" key="1">
    <source>
        <dbReference type="ARBA" id="ARBA00009995"/>
    </source>
</evidence>
<organism evidence="2 3">
    <name type="scientific">Kingdonia uniflora</name>
    <dbReference type="NCBI Taxonomy" id="39325"/>
    <lineage>
        <taxon>Eukaryota</taxon>
        <taxon>Viridiplantae</taxon>
        <taxon>Streptophyta</taxon>
        <taxon>Embryophyta</taxon>
        <taxon>Tracheophyta</taxon>
        <taxon>Spermatophyta</taxon>
        <taxon>Magnoliopsida</taxon>
        <taxon>Ranunculales</taxon>
        <taxon>Circaeasteraceae</taxon>
        <taxon>Kingdonia</taxon>
    </lineage>
</organism>
<sequence length="114" mass="12726">MELSQNLAEHGVKITIVNTEFGHKLLMFSLPESSKRQQQIHLVSIPDGMEPGEDQNNLDKLCDSILRFMPTYLEDLIGKINGSSDSKITCVIADEFMGWAVGVVKKMRIAQASF</sequence>
<keyword evidence="3" id="KW-1185">Reference proteome</keyword>
<dbReference type="OrthoDB" id="5835829at2759"/>
<name>A0A7J7LUV3_9MAGN</name>
<dbReference type="Proteomes" id="UP000541444">
    <property type="component" value="Unassembled WGS sequence"/>
</dbReference>